<dbReference type="PANTHER" id="PTHR38926">
    <property type="entry name" value="F-BOX DOMAIN CONTAINING PROTEIN, EXPRESSED"/>
    <property type="match status" value="1"/>
</dbReference>
<organism evidence="2 3">
    <name type="scientific">Moniliophthora roreri (strain MCA 2997)</name>
    <name type="common">Cocoa frosty pod rot fungus</name>
    <name type="synonym">Crinipellis roreri</name>
    <dbReference type="NCBI Taxonomy" id="1381753"/>
    <lineage>
        <taxon>Eukaryota</taxon>
        <taxon>Fungi</taxon>
        <taxon>Dikarya</taxon>
        <taxon>Basidiomycota</taxon>
        <taxon>Agaricomycotina</taxon>
        <taxon>Agaricomycetes</taxon>
        <taxon>Agaricomycetidae</taxon>
        <taxon>Agaricales</taxon>
        <taxon>Marasmiineae</taxon>
        <taxon>Marasmiaceae</taxon>
        <taxon>Moniliophthora</taxon>
    </lineage>
</organism>
<name>V2XWM3_MONRO</name>
<dbReference type="AlphaFoldDB" id="V2XWM3"/>
<dbReference type="PANTHER" id="PTHR38926:SF5">
    <property type="entry name" value="F-BOX AND LEUCINE-RICH REPEAT PROTEIN 6"/>
    <property type="match status" value="1"/>
</dbReference>
<feature type="domain" description="F-box" evidence="1">
    <location>
        <begin position="2"/>
        <end position="55"/>
    </location>
</feature>
<dbReference type="Pfam" id="PF12937">
    <property type="entry name" value="F-box-like"/>
    <property type="match status" value="1"/>
</dbReference>
<protein>
    <recommendedName>
        <fullName evidence="1">F-box domain-containing protein</fullName>
    </recommendedName>
</protein>
<reference evidence="2 3" key="1">
    <citation type="journal article" date="2014" name="BMC Genomics">
        <title>Genome and secretome analysis of the hemibiotrophic fungal pathogen, Moniliophthora roreri, which causes frosty pod rot disease of cacao: mechanisms of the biotrophic and necrotrophic phases.</title>
        <authorList>
            <person name="Meinhardt L.W."/>
            <person name="Costa G.G.L."/>
            <person name="Thomazella D.P.T."/>
            <person name="Teixeira P.J.P.L."/>
            <person name="Carazzolle M.F."/>
            <person name="Schuster S.C."/>
            <person name="Carlson J.E."/>
            <person name="Guiltinan M.J."/>
            <person name="Mieczkowski P."/>
            <person name="Farmer A."/>
            <person name="Ramaraj T."/>
            <person name="Crozier J."/>
            <person name="Davis R.E."/>
            <person name="Shao J."/>
            <person name="Melnick R.L."/>
            <person name="Pereira G.A.G."/>
            <person name="Bailey B.A."/>
        </authorList>
    </citation>
    <scope>NUCLEOTIDE SEQUENCE [LARGE SCALE GENOMIC DNA]</scope>
    <source>
        <strain evidence="2 3">MCA 2997</strain>
    </source>
</reference>
<dbReference type="OrthoDB" id="3097805at2759"/>
<accession>V2XWM3</accession>
<dbReference type="SUPFAM" id="SSF52047">
    <property type="entry name" value="RNI-like"/>
    <property type="match status" value="1"/>
</dbReference>
<evidence type="ECO:0000313" key="3">
    <source>
        <dbReference type="Proteomes" id="UP000017559"/>
    </source>
</evidence>
<dbReference type="HOGENOM" id="CLU_034485_0_0_1"/>
<dbReference type="KEGG" id="mrr:Moror_13540"/>
<dbReference type="Proteomes" id="UP000017559">
    <property type="component" value="Unassembled WGS sequence"/>
</dbReference>
<dbReference type="Gene3D" id="3.80.10.10">
    <property type="entry name" value="Ribonuclease Inhibitor"/>
    <property type="match status" value="1"/>
</dbReference>
<dbReference type="InterPro" id="IPR036047">
    <property type="entry name" value="F-box-like_dom_sf"/>
</dbReference>
<evidence type="ECO:0000259" key="1">
    <source>
        <dbReference type="Pfam" id="PF12937"/>
    </source>
</evidence>
<gene>
    <name evidence="2" type="ORF">Moror_13540</name>
</gene>
<dbReference type="InterPro" id="IPR032675">
    <property type="entry name" value="LRR_dom_sf"/>
</dbReference>
<sequence length="515" mass="57918">MLRLPPEILGHIFLLCPHENTTLCPSGTPWTLSHVSRYWRGVAINTPELWTSIRIDGYGITGLRPRTDSNGASKPKPINSLTMLSSALEWSAGLPLHVWIVSHVHGSIEFYQCLYDVLMPTCTRWKSLKLSCTLDELFGSNFLSRYGAPTFPGLEELNVMPYDVILFNAIQRHAPQLNAVCLRGELSIFWEGCDPSLWKRLTCLEVTRYTQQSVLAVLQQCNRLETLVVRDAGFSDRVGQRIAPIELRSLRRLQIPIMGGREDAGWALPSYLILPNLTYLAVRDIEVWGTLDTVMEMVQRSGCTLRTLELNINSPKDVSIGRLLRMTPQASRLIFRGPVLSWLFDQMASDSGSPLVPNLEHLSVLFGGIPVLSRGCYSRPLGAILKAAKSLPRLQTLHVECSEEASDVDWIPALEGLHVSTYIVKISPQSFIGSRSFILRTLLHHLSLVSSDPQALYYDEVHENAPILDQMLQILENDPDLTKEELQLMMEISSKSFTEGSQFKARAERLLARWS</sequence>
<keyword evidence="3" id="KW-1185">Reference proteome</keyword>
<dbReference type="SUPFAM" id="SSF81383">
    <property type="entry name" value="F-box domain"/>
    <property type="match status" value="1"/>
</dbReference>
<evidence type="ECO:0000313" key="2">
    <source>
        <dbReference type="EMBL" id="ESK83809.1"/>
    </source>
</evidence>
<proteinExistence type="predicted"/>
<comment type="caution">
    <text evidence="2">The sequence shown here is derived from an EMBL/GenBank/DDBJ whole genome shotgun (WGS) entry which is preliminary data.</text>
</comment>
<dbReference type="EMBL" id="AWSO01001440">
    <property type="protein sequence ID" value="ESK83809.1"/>
    <property type="molecule type" value="Genomic_DNA"/>
</dbReference>
<dbReference type="Gene3D" id="1.20.1280.50">
    <property type="match status" value="1"/>
</dbReference>
<dbReference type="InterPro" id="IPR001810">
    <property type="entry name" value="F-box_dom"/>
</dbReference>